<feature type="compositionally biased region" description="Low complexity" evidence="3">
    <location>
        <begin position="237"/>
        <end position="249"/>
    </location>
</feature>
<feature type="compositionally biased region" description="Pro residues" evidence="3">
    <location>
        <begin position="281"/>
        <end position="290"/>
    </location>
</feature>
<dbReference type="GO" id="GO:0044550">
    <property type="term" value="P:secondary metabolite biosynthetic process"/>
    <property type="evidence" value="ECO:0007669"/>
    <property type="project" value="TreeGrafter"/>
</dbReference>
<feature type="domain" description="Carrier" evidence="4">
    <location>
        <begin position="141"/>
        <end position="216"/>
    </location>
</feature>
<dbReference type="InterPro" id="IPR045851">
    <property type="entry name" value="AMP-bd_C_sf"/>
</dbReference>
<dbReference type="RefSeq" id="WP_015349158.1">
    <property type="nucleotide sequence ID" value="NC_020126.1"/>
</dbReference>
<dbReference type="InterPro" id="IPR025110">
    <property type="entry name" value="AMP-bd_C"/>
</dbReference>
<reference evidence="5 6" key="1">
    <citation type="journal article" date="2013" name="Genome Announc.">
        <title>Complete genome sequence of Myxococcus stipitatus strain DSM 14675, a fruiting myxobacterium.</title>
        <authorList>
            <person name="Huntley S."/>
            <person name="Kneip S."/>
            <person name="Treuner-Lange A."/>
            <person name="Sogaard-Andersen L."/>
        </authorList>
    </citation>
    <scope>NUCLEOTIDE SEQUENCE [LARGE SCALE GENOMIC DNA]</scope>
    <source>
        <strain evidence="6">DSM 14675 / JCM 12634 / Mx s8</strain>
    </source>
</reference>
<dbReference type="InterPro" id="IPR029058">
    <property type="entry name" value="AB_hydrolase_fold"/>
</dbReference>
<dbReference type="FunFam" id="1.10.1200.10:FF:000016">
    <property type="entry name" value="Non-ribosomal peptide synthase"/>
    <property type="match status" value="1"/>
</dbReference>
<dbReference type="InterPro" id="IPR006162">
    <property type="entry name" value="Ppantetheine_attach_site"/>
</dbReference>
<evidence type="ECO:0000259" key="4">
    <source>
        <dbReference type="PROSITE" id="PS50075"/>
    </source>
</evidence>
<evidence type="ECO:0000313" key="6">
    <source>
        <dbReference type="Proteomes" id="UP000011131"/>
    </source>
</evidence>
<dbReference type="PROSITE" id="PS50075">
    <property type="entry name" value="CARRIER"/>
    <property type="match status" value="1"/>
</dbReference>
<dbReference type="KEGG" id="msd:MYSTI_03592"/>
<gene>
    <name evidence="5" type="ordered locus">MYSTI_03592</name>
</gene>
<dbReference type="GO" id="GO:0072330">
    <property type="term" value="P:monocarboxylic acid biosynthetic process"/>
    <property type="evidence" value="ECO:0007669"/>
    <property type="project" value="UniProtKB-ARBA"/>
</dbReference>
<dbReference type="InterPro" id="IPR020806">
    <property type="entry name" value="PKS_PP-bd"/>
</dbReference>
<keyword evidence="6" id="KW-1185">Reference proteome</keyword>
<dbReference type="SMART" id="SM00823">
    <property type="entry name" value="PKS_PP"/>
    <property type="match status" value="1"/>
</dbReference>
<dbReference type="GO" id="GO:0005829">
    <property type="term" value="C:cytosol"/>
    <property type="evidence" value="ECO:0007669"/>
    <property type="project" value="TreeGrafter"/>
</dbReference>
<dbReference type="InterPro" id="IPR042099">
    <property type="entry name" value="ANL_N_sf"/>
</dbReference>
<dbReference type="PANTHER" id="PTHR45527:SF14">
    <property type="entry name" value="PLIPASTATIN SYNTHASE SUBUNIT B"/>
    <property type="match status" value="1"/>
</dbReference>
<dbReference type="eggNOG" id="COG1020">
    <property type="taxonomic scope" value="Bacteria"/>
</dbReference>
<accession>L7UA32</accession>
<keyword evidence="1" id="KW-0596">Phosphopantetheine</keyword>
<dbReference type="Gene3D" id="3.40.50.12780">
    <property type="entry name" value="N-terminal domain of ligase-like"/>
    <property type="match status" value="1"/>
</dbReference>
<dbReference type="HOGENOM" id="CLU_000022_2_14_7"/>
<dbReference type="GO" id="GO:0031177">
    <property type="term" value="F:phosphopantetheine binding"/>
    <property type="evidence" value="ECO:0007669"/>
    <property type="project" value="InterPro"/>
</dbReference>
<proteinExistence type="predicted"/>
<feature type="region of interest" description="Disordered" evidence="3">
    <location>
        <begin position="237"/>
        <end position="290"/>
    </location>
</feature>
<dbReference type="InterPro" id="IPR036736">
    <property type="entry name" value="ACP-like_sf"/>
</dbReference>
<protein>
    <submittedName>
        <fullName evidence="5">Non-ribosomal peptide synthetase</fullName>
    </submittedName>
</protein>
<dbReference type="AlphaFoldDB" id="L7UA32"/>
<evidence type="ECO:0000313" key="5">
    <source>
        <dbReference type="EMBL" id="AGC44898.1"/>
    </source>
</evidence>
<dbReference type="SUPFAM" id="SSF56801">
    <property type="entry name" value="Acetyl-CoA synthetase-like"/>
    <property type="match status" value="1"/>
</dbReference>
<dbReference type="Pfam" id="PF13193">
    <property type="entry name" value="AMP-binding_C"/>
    <property type="match status" value="1"/>
</dbReference>
<dbReference type="PANTHER" id="PTHR45527">
    <property type="entry name" value="NONRIBOSOMAL PEPTIDE SYNTHETASE"/>
    <property type="match status" value="1"/>
</dbReference>
<dbReference type="FunFam" id="3.30.300.30:FF:000010">
    <property type="entry name" value="Enterobactin synthetase component F"/>
    <property type="match status" value="1"/>
</dbReference>
<dbReference type="Proteomes" id="UP000011131">
    <property type="component" value="Chromosome"/>
</dbReference>
<dbReference type="Pfam" id="PF00550">
    <property type="entry name" value="PP-binding"/>
    <property type="match status" value="1"/>
</dbReference>
<evidence type="ECO:0000256" key="2">
    <source>
        <dbReference type="ARBA" id="ARBA00022553"/>
    </source>
</evidence>
<dbReference type="PATRIC" id="fig|1278073.3.peg.3650"/>
<evidence type="ECO:0000256" key="1">
    <source>
        <dbReference type="ARBA" id="ARBA00022450"/>
    </source>
</evidence>
<dbReference type="Gene3D" id="3.40.50.1820">
    <property type="entry name" value="alpha/beta hydrolase"/>
    <property type="match status" value="1"/>
</dbReference>
<sequence length="290" mass="30891">MTPGARLYRTGDLVRWLPDGSLEFLGRSDFQVKVRGFRIELGEVEAALRLFPGVHEAAVLAREDIPGDKRLVAYFTSSEGQGVDSSSLRSFLLQRLPEYMVPAALVSLPSFPLSPNGKLDRKALPPPDFASAASSDADFVEPSSPAQARLASIFSDVLGLPRVSIHSDFFELGGHSLLATQVVSRIRSAFNVELPLGELFSSPTVALLAERLESLSSSRVLPLVPADRTQALPLSFASSASGSSTSSSPATPPTTSPGSSSSRLLTQTRSFSPSAPDSAPRSPPHPLRPR</sequence>
<dbReference type="GO" id="GO:0043041">
    <property type="term" value="P:amino acid activation for nonribosomal peptide biosynthetic process"/>
    <property type="evidence" value="ECO:0007669"/>
    <property type="project" value="TreeGrafter"/>
</dbReference>
<feature type="compositionally biased region" description="Low complexity" evidence="3">
    <location>
        <begin position="256"/>
        <end position="280"/>
    </location>
</feature>
<dbReference type="InterPro" id="IPR009081">
    <property type="entry name" value="PP-bd_ACP"/>
</dbReference>
<name>L7UA32_MYXSD</name>
<dbReference type="PROSITE" id="PS00012">
    <property type="entry name" value="PHOSPHOPANTETHEINE"/>
    <property type="match status" value="1"/>
</dbReference>
<organism evidence="5 6">
    <name type="scientific">Myxococcus stipitatus (strain DSM 14675 / JCM 12634 / Mx s8)</name>
    <dbReference type="NCBI Taxonomy" id="1278073"/>
    <lineage>
        <taxon>Bacteria</taxon>
        <taxon>Pseudomonadati</taxon>
        <taxon>Myxococcota</taxon>
        <taxon>Myxococcia</taxon>
        <taxon>Myxococcales</taxon>
        <taxon>Cystobacterineae</taxon>
        <taxon>Myxococcaceae</taxon>
        <taxon>Myxococcus</taxon>
    </lineage>
</organism>
<dbReference type="STRING" id="1278073.MYSTI_03592"/>
<keyword evidence="2" id="KW-0597">Phosphoprotein</keyword>
<dbReference type="SUPFAM" id="SSF47336">
    <property type="entry name" value="ACP-like"/>
    <property type="match status" value="1"/>
</dbReference>
<dbReference type="EMBL" id="CP004025">
    <property type="protein sequence ID" value="AGC44898.1"/>
    <property type="molecule type" value="Genomic_DNA"/>
</dbReference>
<dbReference type="Gene3D" id="3.30.300.30">
    <property type="match status" value="1"/>
</dbReference>
<evidence type="ECO:0000256" key="3">
    <source>
        <dbReference type="SAM" id="MobiDB-lite"/>
    </source>
</evidence>